<keyword evidence="7" id="KW-0732">Signal</keyword>
<name>A0A238HBM7_9BURK</name>
<protein>
    <submittedName>
        <fullName evidence="16">CELL SURFACE PROTEIN</fullName>
    </submittedName>
</protein>
<evidence type="ECO:0000259" key="13">
    <source>
        <dbReference type="Pfam" id="PF05658"/>
    </source>
</evidence>
<dbReference type="InterPro" id="IPR005594">
    <property type="entry name" value="YadA_C"/>
</dbReference>
<dbReference type="Gene3D" id="3.30.1300.30">
    <property type="entry name" value="GSPII I/J protein-like"/>
    <property type="match status" value="1"/>
</dbReference>
<evidence type="ECO:0000256" key="11">
    <source>
        <dbReference type="SAM" id="MobiDB-lite"/>
    </source>
</evidence>
<evidence type="ECO:0000259" key="15">
    <source>
        <dbReference type="Pfam" id="PF13018"/>
    </source>
</evidence>
<keyword evidence="5" id="KW-1134">Transmembrane beta strand</keyword>
<feature type="domain" description="Trimeric autotransporter adhesin YadA-like head" evidence="13">
    <location>
        <begin position="157"/>
        <end position="183"/>
    </location>
</feature>
<gene>
    <name evidence="16" type="ORF">BSIN_5251</name>
</gene>
<dbReference type="SUPFAM" id="SSF101967">
    <property type="entry name" value="Adhesin YadA, collagen-binding domain"/>
    <property type="match status" value="5"/>
</dbReference>
<feature type="region of interest" description="Disordered" evidence="11">
    <location>
        <begin position="609"/>
        <end position="628"/>
    </location>
</feature>
<dbReference type="Proteomes" id="UP000198460">
    <property type="component" value="Unassembled WGS sequence"/>
</dbReference>
<dbReference type="Gene3D" id="1.20.5.170">
    <property type="match status" value="1"/>
</dbReference>
<feature type="domain" description="Trimeric autotransporter adhesin YadA-like head" evidence="13">
    <location>
        <begin position="635"/>
        <end position="661"/>
    </location>
</feature>
<proteinExistence type="inferred from homology"/>
<dbReference type="InterPro" id="IPR008635">
    <property type="entry name" value="Coiled_stalk_dom"/>
</dbReference>
<feature type="domain" description="Trimeric autotransporter adhesin YadA-like head" evidence="13">
    <location>
        <begin position="663"/>
        <end position="687"/>
    </location>
</feature>
<comment type="similarity">
    <text evidence="3">Belongs to the autotransporter-2 (AT-2) (TC 1.B.40) family.</text>
</comment>
<feature type="domain" description="Trimeric autotransporter adhesin YadA-like head" evidence="13">
    <location>
        <begin position="504"/>
        <end position="526"/>
    </location>
</feature>
<dbReference type="Pfam" id="PF13018">
    <property type="entry name" value="ESPR"/>
    <property type="match status" value="1"/>
</dbReference>
<dbReference type="Pfam" id="PF03895">
    <property type="entry name" value="YadA_anchor"/>
    <property type="match status" value="1"/>
</dbReference>
<feature type="domain" description="Trimeric autotransporter adhesin YadA-like head" evidence="13">
    <location>
        <begin position="299"/>
        <end position="324"/>
    </location>
</feature>
<dbReference type="RefSeq" id="WP_089342236.1">
    <property type="nucleotide sequence ID" value="NZ_FXAN01000121.1"/>
</dbReference>
<keyword evidence="10" id="KW-0998">Cell outer membrane</keyword>
<evidence type="ECO:0000256" key="1">
    <source>
        <dbReference type="ARBA" id="ARBA00004241"/>
    </source>
</evidence>
<dbReference type="InterPro" id="IPR011049">
    <property type="entry name" value="Serralysin-like_metalloprot_C"/>
</dbReference>
<dbReference type="GO" id="GO:0009986">
    <property type="term" value="C:cell surface"/>
    <property type="evidence" value="ECO:0007669"/>
    <property type="project" value="UniProtKB-SubCell"/>
</dbReference>
<evidence type="ECO:0000259" key="12">
    <source>
        <dbReference type="Pfam" id="PF03895"/>
    </source>
</evidence>
<dbReference type="SUPFAM" id="SSF54523">
    <property type="entry name" value="Pili subunits"/>
    <property type="match status" value="1"/>
</dbReference>
<evidence type="ECO:0000256" key="2">
    <source>
        <dbReference type="ARBA" id="ARBA00004442"/>
    </source>
</evidence>
<dbReference type="Gene3D" id="2.60.40.4050">
    <property type="match status" value="1"/>
</dbReference>
<dbReference type="InterPro" id="IPR024973">
    <property type="entry name" value="ESPR"/>
</dbReference>
<keyword evidence="8" id="KW-0653">Protein transport</keyword>
<dbReference type="GO" id="GO:0015031">
    <property type="term" value="P:protein transport"/>
    <property type="evidence" value="ECO:0007669"/>
    <property type="project" value="UniProtKB-KW"/>
</dbReference>
<organism evidence="16 17">
    <name type="scientific">Burkholderia singularis</name>
    <dbReference type="NCBI Taxonomy" id="1503053"/>
    <lineage>
        <taxon>Bacteria</taxon>
        <taxon>Pseudomonadati</taxon>
        <taxon>Pseudomonadota</taxon>
        <taxon>Betaproteobacteria</taxon>
        <taxon>Burkholderiales</taxon>
        <taxon>Burkholderiaceae</taxon>
        <taxon>Burkholderia</taxon>
        <taxon>pseudomallei group</taxon>
    </lineage>
</organism>
<feature type="domain" description="ESPR" evidence="15">
    <location>
        <begin position="1"/>
        <end position="42"/>
    </location>
</feature>
<sequence>MNKIYNVVWNKARGQLVAVSEISGSKGSTGTVASADRVMARAEGEAAVSRQTRFSWVKLSLMSLSVFAATGWIATDAVAQVSYAAGYNASAGPGANTGYAPGSPWVLNNPAFSAGSLLYGTAVGNYANANGEGGSAYGDHASAIGRLSSAFGAYASASGDGATAMGTSAIADMPYSVAIGLNAQALRDTGAAAGVQDSGGVAIGWSAKAQGDSSDPLHVSSPTAVGTNAAATASGTVALGEGAQSSSYYSNALGAYSTAGGPGAVAVGGGAQATAQGAVAIGGATSVNNASALSGFASATGVNAVAIGSGSQASGSQAIGIGTGNVVSGANSGAFGNGNTIQSSNAFVLGNNVTIGSGLDGSVAIGNGSSVAAANPTSSATITTASGGQITLSGFAGANPTSVVSVGAQGAERQITNVAAGRISPTSTDAVNGSQLYAVASAVDSAVNGGGIKYFHANSTRTDSSAAGTDSVAVGPAATAYGDESIAQGLNAVAGVSGNTAVKGDVALGSGAQATGGQSLALGANASVATAGGVALGAGSVANRAAGTYTDPISGSSFTTTMGAVSVGLEGSLRQITNVAAGTQATDAVNLGQLQSAVSQLNQSIANISNGGTNGGKPAQQWATGNPSNYTAPVASGAGATAVGSGSVASGSNSVAIGDGASASGNNSVALGAHSVASASNTVSVGSVGNERTISNVAPGVNGTDAVNVNQLNASVGGAVNQANQYTNQQIDSARRDMYSGVAAAMAVAGLPQATGAGKSMVAVAGSTWHGQQGFALGVSTVTDNGKWVFKGSVTTSTRGGAGATLGAGYQW</sequence>
<keyword evidence="6" id="KW-0812">Transmembrane</keyword>
<evidence type="ECO:0000313" key="17">
    <source>
        <dbReference type="Proteomes" id="UP000198460"/>
    </source>
</evidence>
<dbReference type="Gene3D" id="2.150.10.10">
    <property type="entry name" value="Serralysin-like metalloprotease, C-terminal"/>
    <property type="match status" value="3"/>
</dbReference>
<evidence type="ECO:0000256" key="7">
    <source>
        <dbReference type="ARBA" id="ARBA00022729"/>
    </source>
</evidence>
<reference evidence="16 17" key="1">
    <citation type="submission" date="2017-04" db="EMBL/GenBank/DDBJ databases">
        <authorList>
            <person name="Afonso C.L."/>
            <person name="Miller P.J."/>
            <person name="Scott M.A."/>
            <person name="Spackman E."/>
            <person name="Goraichik I."/>
            <person name="Dimitrov K.M."/>
            <person name="Suarez D.L."/>
            <person name="Swayne D.E."/>
        </authorList>
    </citation>
    <scope>NUCLEOTIDE SEQUENCE [LARGE SCALE GENOMIC DNA]</scope>
    <source>
        <strain evidence="16">LMG 28154</strain>
    </source>
</reference>
<feature type="domain" description="Trimeric autotransporter adhesin YadA-like C-terminal membrane anchor" evidence="12">
    <location>
        <begin position="752"/>
        <end position="812"/>
    </location>
</feature>
<feature type="domain" description="Trimeric autotransporter adhesin YadA-like stalk" evidence="14">
    <location>
        <begin position="414"/>
        <end position="449"/>
    </location>
</feature>
<dbReference type="Pfam" id="PF05658">
    <property type="entry name" value="YadA_head"/>
    <property type="match status" value="7"/>
</dbReference>
<dbReference type="InterPro" id="IPR008640">
    <property type="entry name" value="Adhesin_Head_dom"/>
</dbReference>
<dbReference type="GO" id="GO:0009279">
    <property type="term" value="C:cell outer membrane"/>
    <property type="evidence" value="ECO:0007669"/>
    <property type="project" value="UniProtKB-SubCell"/>
</dbReference>
<evidence type="ECO:0000256" key="9">
    <source>
        <dbReference type="ARBA" id="ARBA00023136"/>
    </source>
</evidence>
<keyword evidence="9" id="KW-0472">Membrane</keyword>
<dbReference type="AlphaFoldDB" id="A0A238HBM7"/>
<evidence type="ECO:0000256" key="10">
    <source>
        <dbReference type="ARBA" id="ARBA00023237"/>
    </source>
</evidence>
<feature type="domain" description="Trimeric autotransporter adhesin YadA-like stalk" evidence="14">
    <location>
        <begin position="575"/>
        <end position="615"/>
    </location>
</feature>
<evidence type="ECO:0000259" key="14">
    <source>
        <dbReference type="Pfam" id="PF05662"/>
    </source>
</evidence>
<keyword evidence="4" id="KW-0813">Transport</keyword>
<feature type="domain" description="Trimeric autotransporter adhesin YadA-like head" evidence="13">
    <location>
        <begin position="259"/>
        <end position="283"/>
    </location>
</feature>
<evidence type="ECO:0000313" key="16">
    <source>
        <dbReference type="EMBL" id="SMG02981.1"/>
    </source>
</evidence>
<evidence type="ECO:0000256" key="3">
    <source>
        <dbReference type="ARBA" id="ARBA00005848"/>
    </source>
</evidence>
<evidence type="ECO:0000256" key="5">
    <source>
        <dbReference type="ARBA" id="ARBA00022452"/>
    </source>
</evidence>
<dbReference type="Gene3D" id="1.20.5.2280">
    <property type="match status" value="1"/>
</dbReference>
<comment type="subcellular location">
    <subcellularLocation>
        <location evidence="2">Cell outer membrane</location>
    </subcellularLocation>
    <subcellularLocation>
        <location evidence="1">Cell surface</location>
    </subcellularLocation>
</comment>
<feature type="domain" description="Trimeric autotransporter adhesin YadA-like head" evidence="13">
    <location>
        <begin position="466"/>
        <end position="492"/>
    </location>
</feature>
<dbReference type="Pfam" id="PF05662">
    <property type="entry name" value="YadA_stalk"/>
    <property type="match status" value="3"/>
</dbReference>
<accession>A0A238HBM7</accession>
<feature type="domain" description="Trimeric autotransporter adhesin YadA-like stalk" evidence="14">
    <location>
        <begin position="694"/>
        <end position="731"/>
    </location>
</feature>
<evidence type="ECO:0000256" key="6">
    <source>
        <dbReference type="ARBA" id="ARBA00022692"/>
    </source>
</evidence>
<evidence type="ECO:0000256" key="4">
    <source>
        <dbReference type="ARBA" id="ARBA00022448"/>
    </source>
</evidence>
<evidence type="ECO:0000256" key="8">
    <source>
        <dbReference type="ARBA" id="ARBA00022927"/>
    </source>
</evidence>
<dbReference type="InterPro" id="IPR045584">
    <property type="entry name" value="Pilin-like"/>
</dbReference>
<dbReference type="EMBL" id="FXAN01000121">
    <property type="protein sequence ID" value="SMG02981.1"/>
    <property type="molecule type" value="Genomic_DNA"/>
</dbReference>